<gene>
    <name evidence="2" type="ORF">A374_07151</name>
</gene>
<dbReference type="Proteomes" id="UP000004080">
    <property type="component" value="Unassembled WGS sequence"/>
</dbReference>
<protein>
    <recommendedName>
        <fullName evidence="4">Lipoprotein</fullName>
    </recommendedName>
</protein>
<evidence type="ECO:0008006" key="4">
    <source>
        <dbReference type="Google" id="ProtNLM"/>
    </source>
</evidence>
<name>I8UGZ5_9BACL</name>
<comment type="caution">
    <text evidence="2">The sequence shown here is derived from an EMBL/GenBank/DDBJ whole genome shotgun (WGS) entry which is preliminary data.</text>
</comment>
<organism evidence="2 3">
    <name type="scientific">Fictibacillus macauensis ZFHKF-1</name>
    <dbReference type="NCBI Taxonomy" id="1196324"/>
    <lineage>
        <taxon>Bacteria</taxon>
        <taxon>Bacillati</taxon>
        <taxon>Bacillota</taxon>
        <taxon>Bacilli</taxon>
        <taxon>Bacillales</taxon>
        <taxon>Fictibacillaceae</taxon>
        <taxon>Fictibacillus</taxon>
    </lineage>
</organism>
<evidence type="ECO:0000313" key="2">
    <source>
        <dbReference type="EMBL" id="EIT86078.1"/>
    </source>
</evidence>
<feature type="chain" id="PRO_5038396027" description="Lipoprotein" evidence="1">
    <location>
        <begin position="21"/>
        <end position="203"/>
    </location>
</feature>
<dbReference type="RefSeq" id="WP_007201527.1">
    <property type="nucleotide sequence ID" value="NZ_AKKV01000023.1"/>
</dbReference>
<dbReference type="AlphaFoldDB" id="I8UGZ5"/>
<proteinExistence type="predicted"/>
<accession>I8UGZ5</accession>
<dbReference type="EMBL" id="AKKV01000023">
    <property type="protein sequence ID" value="EIT86078.1"/>
    <property type="molecule type" value="Genomic_DNA"/>
</dbReference>
<evidence type="ECO:0000313" key="3">
    <source>
        <dbReference type="Proteomes" id="UP000004080"/>
    </source>
</evidence>
<evidence type="ECO:0000256" key="1">
    <source>
        <dbReference type="SAM" id="SignalP"/>
    </source>
</evidence>
<keyword evidence="1" id="KW-0732">Signal</keyword>
<feature type="signal peptide" evidence="1">
    <location>
        <begin position="1"/>
        <end position="20"/>
    </location>
</feature>
<dbReference type="PATRIC" id="fig|1196324.3.peg.1464"/>
<keyword evidence="3" id="KW-1185">Reference proteome</keyword>
<dbReference type="STRING" id="1196324.A374_07151"/>
<dbReference type="eggNOG" id="ENOG502ZUIN">
    <property type="taxonomic scope" value="Bacteria"/>
</dbReference>
<sequence length="203" mass="23588">MKWFKLIVAIMLSGSLLLGAVQTEAASNTQHVKQVKQPAKKYKSSSKIHLKDKYVLEKGYSKKRLITLMRPEALKIVKALDQTYTSGSTKRYNSYLVQHVTGVEKSSLEEAKQLYKESYLEDKKRFGKRVMKELKNDLQRAKIKDLKWNSTYKPKGLKDYLLISYKYTVKKRSFGVVFVFDKVKRKSGIRLVDANIFPFVYKS</sequence>
<reference evidence="2 3" key="1">
    <citation type="journal article" date="2012" name="J. Bacteriol.">
        <title>Genome of Bacillus macauensis ZFHKF-1, a Long-Chain-Forming Bacterium.</title>
        <authorList>
            <person name="Cai L."/>
            <person name="Zhang T."/>
        </authorList>
    </citation>
    <scope>NUCLEOTIDE SEQUENCE [LARGE SCALE GENOMIC DNA]</scope>
    <source>
        <strain evidence="2 3">ZFHKF-1</strain>
    </source>
</reference>